<dbReference type="GO" id="GO:0005829">
    <property type="term" value="C:cytosol"/>
    <property type="evidence" value="ECO:0007669"/>
    <property type="project" value="TreeGrafter"/>
</dbReference>
<dbReference type="GO" id="GO:0000049">
    <property type="term" value="F:tRNA binding"/>
    <property type="evidence" value="ECO:0007669"/>
    <property type="project" value="InterPro"/>
</dbReference>
<dbReference type="AlphaFoldDB" id="A0AAV9IQ34"/>
<organism evidence="3 4">
    <name type="scientific">Cyanidium caldarium</name>
    <name type="common">Red alga</name>
    <dbReference type="NCBI Taxonomy" id="2771"/>
    <lineage>
        <taxon>Eukaryota</taxon>
        <taxon>Rhodophyta</taxon>
        <taxon>Bangiophyceae</taxon>
        <taxon>Cyanidiales</taxon>
        <taxon>Cyanidiaceae</taxon>
        <taxon>Cyanidium</taxon>
    </lineage>
</organism>
<keyword evidence="4" id="KW-1185">Reference proteome</keyword>
<dbReference type="Proteomes" id="UP001301350">
    <property type="component" value="Unassembled WGS sequence"/>
</dbReference>
<sequence length="285" mass="32272">MTPRHACFKCGSGEAQFYSVAGARCPPCFDAHVRDTFRRAVLREGMLQHGARVAVAVSGGPASMALLDLVLRFWEREWRGRSSESHQWHFWTLVLHVEVPSKGGAQTVERLRDLAEGHNLPFASVRQEPPPELLHSMDGSERRQWWREQVRLQLTRMALDHNCTVLLVGTTATRAAVMTVVRMGMGEGCQAKEETRMVTEWSVRLHGNQVHAEHHGNITVGRPLRELLQRDMVRYARTRPGLELGITHMQDMRDTLEGLAERFLLEMGQGRAATIHSVLGVMDRM</sequence>
<evidence type="ECO:0000313" key="4">
    <source>
        <dbReference type="Proteomes" id="UP001301350"/>
    </source>
</evidence>
<evidence type="ECO:0000256" key="1">
    <source>
        <dbReference type="ARBA" id="ARBA00022490"/>
    </source>
</evidence>
<keyword evidence="2" id="KW-0819">tRNA processing</keyword>
<accession>A0AAV9IQ34</accession>
<evidence type="ECO:0008006" key="5">
    <source>
        <dbReference type="Google" id="ProtNLM"/>
    </source>
</evidence>
<dbReference type="GO" id="GO:0002143">
    <property type="term" value="P:tRNA wobble position uridine thiolation"/>
    <property type="evidence" value="ECO:0007669"/>
    <property type="project" value="TreeGrafter"/>
</dbReference>
<dbReference type="PANTHER" id="PTHR20882:SF14">
    <property type="entry name" value="CYTOPLASMIC TRNA 2-THIOLATION PROTEIN 2"/>
    <property type="match status" value="1"/>
</dbReference>
<keyword evidence="1" id="KW-0963">Cytoplasm</keyword>
<comment type="caution">
    <text evidence="3">The sequence shown here is derived from an EMBL/GenBank/DDBJ whole genome shotgun (WGS) entry which is preliminary data.</text>
</comment>
<dbReference type="PANTHER" id="PTHR20882">
    <property type="entry name" value="CYTOPLASMIC TRNA 2-THIOLATION PROTEIN 2"/>
    <property type="match status" value="1"/>
</dbReference>
<dbReference type="InterPro" id="IPR014729">
    <property type="entry name" value="Rossmann-like_a/b/a_fold"/>
</dbReference>
<dbReference type="EMBL" id="JANCYW010000001">
    <property type="protein sequence ID" value="KAK4534343.1"/>
    <property type="molecule type" value="Genomic_DNA"/>
</dbReference>
<evidence type="ECO:0000256" key="2">
    <source>
        <dbReference type="ARBA" id="ARBA00022694"/>
    </source>
</evidence>
<dbReference type="InterPro" id="IPR019407">
    <property type="entry name" value="CTU2"/>
</dbReference>
<dbReference type="Gene3D" id="3.40.50.620">
    <property type="entry name" value="HUPs"/>
    <property type="match status" value="1"/>
</dbReference>
<reference evidence="3 4" key="1">
    <citation type="submission" date="2022-07" db="EMBL/GenBank/DDBJ databases">
        <title>Genome-wide signatures of adaptation to extreme environments.</title>
        <authorList>
            <person name="Cho C.H."/>
            <person name="Yoon H.S."/>
        </authorList>
    </citation>
    <scope>NUCLEOTIDE SEQUENCE [LARGE SCALE GENOMIC DNA]</scope>
    <source>
        <strain evidence="3 4">DBV 063 E5</strain>
    </source>
</reference>
<proteinExistence type="predicted"/>
<dbReference type="SUPFAM" id="SSF52402">
    <property type="entry name" value="Adenine nucleotide alpha hydrolases-like"/>
    <property type="match status" value="1"/>
</dbReference>
<dbReference type="GO" id="GO:0016783">
    <property type="term" value="F:sulfurtransferase activity"/>
    <property type="evidence" value="ECO:0007669"/>
    <property type="project" value="TreeGrafter"/>
</dbReference>
<name>A0AAV9IQ34_CYACA</name>
<evidence type="ECO:0000313" key="3">
    <source>
        <dbReference type="EMBL" id="KAK4534343.1"/>
    </source>
</evidence>
<protein>
    <recommendedName>
        <fullName evidence="5">Cytoplasmic tRNA 2-thiolation protein 2</fullName>
    </recommendedName>
</protein>
<gene>
    <name evidence="3" type="ORF">CDCA_CDCA01G0368</name>
</gene>